<protein>
    <submittedName>
        <fullName evidence="1">Anti-sigma regulatory factor</fullName>
    </submittedName>
</protein>
<dbReference type="KEGG" id="ccha:ELD05_02175"/>
<organism evidence="1 2">
    <name type="scientific">Caldicellulosiruptor changbaiensis</name>
    <dbReference type="NCBI Taxonomy" id="1222016"/>
    <lineage>
        <taxon>Bacteria</taxon>
        <taxon>Bacillati</taxon>
        <taxon>Bacillota</taxon>
        <taxon>Bacillota incertae sedis</taxon>
        <taxon>Caldicellulosiruptorales</taxon>
        <taxon>Caldicellulosiruptoraceae</taxon>
        <taxon>Caldicellulosiruptor</taxon>
    </lineage>
</organism>
<dbReference type="RefSeq" id="WP_127351191.1">
    <property type="nucleotide sequence ID" value="NZ_CP034791.1"/>
</dbReference>
<proteinExistence type="predicted"/>
<sequence>MHEIILTIPSKAEYIMVVRLTLSGIAARCGFDFETIEDLKMAISEVFNLFDIEEISDSISIKFEVDRNFLGINIDMPTNEINENELAEVILKTLIDDVEFEKLQDKYRVRLKKYRQGV</sequence>
<dbReference type="EMBL" id="CP034791">
    <property type="protein sequence ID" value="AZT89574.1"/>
    <property type="molecule type" value="Genomic_DNA"/>
</dbReference>
<evidence type="ECO:0000313" key="2">
    <source>
        <dbReference type="Proteomes" id="UP000282930"/>
    </source>
</evidence>
<name>A0A3T0D3A5_9FIRM</name>
<reference evidence="1 2" key="1">
    <citation type="submission" date="2018-12" db="EMBL/GenBank/DDBJ databases">
        <title>Genome sequence from the cellulolytic species, Caldicellulosiruptor changbaiensis.</title>
        <authorList>
            <person name="Blumer-Schuette S.E."/>
            <person name="Mendoza C."/>
        </authorList>
    </citation>
    <scope>NUCLEOTIDE SEQUENCE [LARGE SCALE GENOMIC DNA]</scope>
    <source>
        <strain evidence="1 2">CBS-Z</strain>
    </source>
</reference>
<gene>
    <name evidence="1" type="ORF">ELD05_02175</name>
</gene>
<evidence type="ECO:0000313" key="1">
    <source>
        <dbReference type="EMBL" id="AZT89574.1"/>
    </source>
</evidence>
<dbReference type="Proteomes" id="UP000282930">
    <property type="component" value="Chromosome"/>
</dbReference>
<dbReference type="AlphaFoldDB" id="A0A3T0D3A5"/>
<keyword evidence="2" id="KW-1185">Reference proteome</keyword>
<accession>A0A3T0D3A5</accession>